<dbReference type="InterPro" id="IPR041588">
    <property type="entry name" value="Integrase_H2C2"/>
</dbReference>
<evidence type="ECO:0000313" key="3">
    <source>
        <dbReference type="EMBL" id="CAN72409.1"/>
    </source>
</evidence>
<dbReference type="InterPro" id="IPR036397">
    <property type="entry name" value="RNaseH_sf"/>
</dbReference>
<dbReference type="PANTHER" id="PTHR48475">
    <property type="entry name" value="RIBONUCLEASE H"/>
    <property type="match status" value="1"/>
</dbReference>
<accession>A5BJF5</accession>
<dbReference type="Gene3D" id="3.30.70.270">
    <property type="match status" value="1"/>
</dbReference>
<dbReference type="InterPro" id="IPR000477">
    <property type="entry name" value="RT_dom"/>
</dbReference>
<dbReference type="Pfam" id="PF17921">
    <property type="entry name" value="Integrase_H2C2"/>
    <property type="match status" value="1"/>
</dbReference>
<dbReference type="EMBL" id="AM461489">
    <property type="protein sequence ID" value="CAN72409.1"/>
    <property type="molecule type" value="Genomic_DNA"/>
</dbReference>
<feature type="domain" description="Reverse transcriptase" evidence="1">
    <location>
        <begin position="655"/>
        <end position="757"/>
    </location>
</feature>
<dbReference type="PANTHER" id="PTHR48475:SF1">
    <property type="entry name" value="RNASE H TYPE-1 DOMAIN-CONTAINING PROTEIN"/>
    <property type="match status" value="1"/>
</dbReference>
<feature type="domain" description="Integrase zinc-binding" evidence="2">
    <location>
        <begin position="782"/>
        <end position="835"/>
    </location>
</feature>
<organism evidence="3">
    <name type="scientific">Vitis vinifera</name>
    <name type="common">Grape</name>
    <dbReference type="NCBI Taxonomy" id="29760"/>
    <lineage>
        <taxon>Eukaryota</taxon>
        <taxon>Viridiplantae</taxon>
        <taxon>Streptophyta</taxon>
        <taxon>Embryophyta</taxon>
        <taxon>Tracheophyta</taxon>
        <taxon>Spermatophyta</taxon>
        <taxon>Magnoliopsida</taxon>
        <taxon>eudicotyledons</taxon>
        <taxon>Gunneridae</taxon>
        <taxon>Pentapetalae</taxon>
        <taxon>rosids</taxon>
        <taxon>Vitales</taxon>
        <taxon>Vitaceae</taxon>
        <taxon>Viteae</taxon>
        <taxon>Vitis</taxon>
    </lineage>
</organism>
<dbReference type="SUPFAM" id="SSF53098">
    <property type="entry name" value="Ribonuclease H-like"/>
    <property type="match status" value="1"/>
</dbReference>
<dbReference type="InterPro" id="IPR043128">
    <property type="entry name" value="Rev_trsase/Diguanyl_cyclase"/>
</dbReference>
<proteinExistence type="predicted"/>
<protein>
    <recommendedName>
        <fullName evidence="4">Retrovirus-related Pol polyprotein from transposon 17.6</fullName>
    </recommendedName>
</protein>
<dbReference type="InterPro" id="IPR012337">
    <property type="entry name" value="RNaseH-like_sf"/>
</dbReference>
<dbReference type="Gene3D" id="3.30.420.10">
    <property type="entry name" value="Ribonuclease H-like superfamily/Ribonuclease H"/>
    <property type="match status" value="1"/>
</dbReference>
<dbReference type="Gene3D" id="1.10.340.70">
    <property type="match status" value="1"/>
</dbReference>
<dbReference type="CDD" id="cd01647">
    <property type="entry name" value="RT_LTR"/>
    <property type="match status" value="1"/>
</dbReference>
<sequence>MDSQMVTVDQFALAMASIQEAIAGLGLMIDGQQAQKVIPFTLHSQTEVAPPPIIVPTLISENPHACVNKLEQRLRQLRTLDGAITWEDFDGALVASLPAKFRMLEIERYTSISCPRIHLRLYSTVMRAHGLDEAQMIMFFPMSLSGTTQPQFTARPPTSYPRPRAQQTSAPFVLRMHRQFSQLGMLLSQALRKLIELTTIGSLIHPCYSIQSPFILSRDPDETVAQDVQYVIRGGESVDRATCIVFFADDLPPKGFNHTLPLYIFVGCSEHRVPSILLDNGSALNVCPLATTVTLSFGPSDFEPSSQIVRAYGNTLREVLGTLTLDLQIGSVTFSTLFQKVKFIHKGRVITIKSTGDSYSTSAPVLEISHGDDDLFLTGFTFDEIQTMEVEQFCRDHVAFLFDEHGSTVVLDMMRSMFFLPSLGIGRRQHGSEEFIATIDHDTPFSLGFVPTEVNYKYMAFLRKEKLRTRLLLMPFDYPIHLYRMNLEDYFLSDGAPGTSTSVLVTPPSPDRTSLLTLYFPDETNKYETSVEIAGTIDGAIPRDEHSDEMLMVDMSQIIDDVQPKTVSPLDLFGILVIKIVEDVQLVPAPGLPTAAAPNDDVFVGVISLTMVESEYVDPPLSFDVSSRFVSRSNDVKEEIQKQLSVGFLLVVKYPEWLANVIHVPKKNGKGTYCYRVMSFGLTNARATYQRVATTFFHDMMHWDVEVYVDDMIVKSRNRVDHLAALERFFEMIRQFRLRLNPKKCTFGVTSRKLLGYMDIHQLGTKIRRSVDGILLLCLNSASIDRVMREVHVGVYRPHMGRHILARKIMRTGYFWLTMETDCCQFVQRCPECQIHGDLIHTNGAVEAAIKYIKRILWRMIETSQDWLEKFSFALWAYRTSFRTFTGVTPYSLVCGMEAVLPIEIEMGCLRGADPTGRYMVDGSRWKPILKANKCRSVEEVLCLRPWSQDGWPSFRLAIYIFITF</sequence>
<dbReference type="InterPro" id="IPR043502">
    <property type="entry name" value="DNA/RNA_pol_sf"/>
</dbReference>
<reference evidence="3" key="1">
    <citation type="journal article" date="2007" name="PLoS ONE">
        <title>The first genome sequence of an elite grapevine cultivar (Pinot noir Vitis vinifera L.): coping with a highly heterozygous genome.</title>
        <authorList>
            <person name="Velasco R."/>
            <person name="Zharkikh A."/>
            <person name="Troggio M."/>
            <person name="Cartwright D.A."/>
            <person name="Cestaro A."/>
            <person name="Pruss D."/>
            <person name="Pindo M."/>
            <person name="FitzGerald L.M."/>
            <person name="Vezzulli S."/>
            <person name="Reid J."/>
            <person name="Malacarne G."/>
            <person name="Iliev D."/>
            <person name="Coppola G."/>
            <person name="Wardell B."/>
            <person name="Micheletti D."/>
            <person name="Macalma T."/>
            <person name="Facci M."/>
            <person name="Mitchell J.T."/>
            <person name="Perazzolli M."/>
            <person name="Eldredge G."/>
            <person name="Gatto P."/>
            <person name="Oyzerski R."/>
            <person name="Moretto M."/>
            <person name="Gutin N."/>
            <person name="Stefanini M."/>
            <person name="Chen Y."/>
            <person name="Segala C."/>
            <person name="Davenport C."/>
            <person name="Dematte L."/>
            <person name="Mraz A."/>
            <person name="Battilana J."/>
            <person name="Stormo K."/>
            <person name="Costa F."/>
            <person name="Tao Q."/>
            <person name="Si-Ammour A."/>
            <person name="Harkins T."/>
            <person name="Lackey A."/>
            <person name="Perbost C."/>
            <person name="Taillon B."/>
            <person name="Stella A."/>
            <person name="Solovyev V."/>
            <person name="Fawcett J.A."/>
            <person name="Sterck L."/>
            <person name="Vandepoele K."/>
            <person name="Grando S.M."/>
            <person name="Toppo S."/>
            <person name="Moser C."/>
            <person name="Lanchbury J."/>
            <person name="Bogden R."/>
            <person name="Skolnick M."/>
            <person name="Sgaramella V."/>
            <person name="Bhatnagar S.K."/>
            <person name="Fontana P."/>
            <person name="Gutin A."/>
            <person name="Van de Peer Y."/>
            <person name="Salamini F."/>
            <person name="Viola R."/>
        </authorList>
    </citation>
    <scope>NUCLEOTIDE SEQUENCE</scope>
</reference>
<evidence type="ECO:0000259" key="1">
    <source>
        <dbReference type="Pfam" id="PF00078"/>
    </source>
</evidence>
<evidence type="ECO:0008006" key="4">
    <source>
        <dbReference type="Google" id="ProtNLM"/>
    </source>
</evidence>
<dbReference type="AlphaFoldDB" id="A5BJF5"/>
<gene>
    <name evidence="3" type="ORF">VITISV_031029</name>
</gene>
<evidence type="ECO:0000259" key="2">
    <source>
        <dbReference type="Pfam" id="PF17921"/>
    </source>
</evidence>
<dbReference type="SUPFAM" id="SSF56672">
    <property type="entry name" value="DNA/RNA polymerases"/>
    <property type="match status" value="1"/>
</dbReference>
<dbReference type="GO" id="GO:0003676">
    <property type="term" value="F:nucleic acid binding"/>
    <property type="evidence" value="ECO:0007669"/>
    <property type="project" value="InterPro"/>
</dbReference>
<name>A5BJF5_VITVI</name>
<dbReference type="Pfam" id="PF00078">
    <property type="entry name" value="RVT_1"/>
    <property type="match status" value="1"/>
</dbReference>